<dbReference type="AlphaFoldDB" id="A0AAD9W515"/>
<dbReference type="GO" id="GO:0016491">
    <property type="term" value="F:oxidoreductase activity"/>
    <property type="evidence" value="ECO:0007669"/>
    <property type="project" value="UniProtKB-KW"/>
</dbReference>
<dbReference type="GO" id="GO:0005634">
    <property type="term" value="C:nucleus"/>
    <property type="evidence" value="ECO:0007669"/>
    <property type="project" value="TreeGrafter"/>
</dbReference>
<comment type="similarity">
    <text evidence="1">Belongs to the NmrA-type oxidoreductase family.</text>
</comment>
<gene>
    <name evidence="5" type="ORF">N8I77_003574</name>
</gene>
<evidence type="ECO:0000313" key="5">
    <source>
        <dbReference type="EMBL" id="KAK2610119.1"/>
    </source>
</evidence>
<dbReference type="InterPro" id="IPR008030">
    <property type="entry name" value="NmrA-like"/>
</dbReference>
<evidence type="ECO:0000256" key="1">
    <source>
        <dbReference type="ARBA" id="ARBA00006328"/>
    </source>
</evidence>
<evidence type="ECO:0000259" key="4">
    <source>
        <dbReference type="Pfam" id="PF05368"/>
    </source>
</evidence>
<keyword evidence="3" id="KW-0560">Oxidoreductase</keyword>
<reference evidence="5" key="1">
    <citation type="submission" date="2023-06" db="EMBL/GenBank/DDBJ databases">
        <authorList>
            <person name="Noh H."/>
        </authorList>
    </citation>
    <scope>NUCLEOTIDE SEQUENCE</scope>
    <source>
        <strain evidence="5">DUCC20226</strain>
    </source>
</reference>
<dbReference type="Proteomes" id="UP001265746">
    <property type="component" value="Unassembled WGS sequence"/>
</dbReference>
<feature type="domain" description="NmrA-like" evidence="4">
    <location>
        <begin position="5"/>
        <end position="249"/>
    </location>
</feature>
<evidence type="ECO:0000256" key="3">
    <source>
        <dbReference type="ARBA" id="ARBA00023002"/>
    </source>
</evidence>
<dbReference type="EMBL" id="JAUJFL010000002">
    <property type="protein sequence ID" value="KAK2610119.1"/>
    <property type="molecule type" value="Genomic_DNA"/>
</dbReference>
<comment type="caution">
    <text evidence="5">The sequence shown here is derived from an EMBL/GenBank/DDBJ whole genome shotgun (WGS) entry which is preliminary data.</text>
</comment>
<dbReference type="PANTHER" id="PTHR42748">
    <property type="entry name" value="NITROGEN METABOLITE REPRESSION PROTEIN NMRA FAMILY MEMBER"/>
    <property type="match status" value="1"/>
</dbReference>
<dbReference type="InterPro" id="IPR051164">
    <property type="entry name" value="NmrA-like_oxidored"/>
</dbReference>
<proteinExistence type="inferred from homology"/>
<dbReference type="InterPro" id="IPR036291">
    <property type="entry name" value="NAD(P)-bd_dom_sf"/>
</dbReference>
<sequence>MATYLITQATGQQSRWVISHLLAAGAKVHAVVRDLQKVPPILQSPGVTLFQGESKNFEDILQAAQGCKGVFLNTVPFPGLEALQAKTVVEACQKAGVERIVVATTHGTANKAMWDDDASKAIHLDQYYSSKATVEDIVRSGGFQAYTILRPAVIHHDFYLPGVRENFPRLPTHGDLDHLLEDGVKVPYTDANDIGKYAAAALQDPAKFGGQEIDLGNELLTIEEVRDILIRVSGRQVRAIKRTPKEVEEMGISVFGQAFHLMANIKDLTWTTSLAKENQEKYGIPFTSVEAALQRDRVLLLECLPAEFPC</sequence>
<keyword evidence="2" id="KW-0521">NADP</keyword>
<dbReference type="Pfam" id="PF05368">
    <property type="entry name" value="NmrA"/>
    <property type="match status" value="1"/>
</dbReference>
<dbReference type="Gene3D" id="3.40.50.720">
    <property type="entry name" value="NAD(P)-binding Rossmann-like Domain"/>
    <property type="match status" value="1"/>
</dbReference>
<evidence type="ECO:0000256" key="2">
    <source>
        <dbReference type="ARBA" id="ARBA00022857"/>
    </source>
</evidence>
<keyword evidence="6" id="KW-1185">Reference proteome</keyword>
<dbReference type="SUPFAM" id="SSF51735">
    <property type="entry name" value="NAD(P)-binding Rossmann-fold domains"/>
    <property type="match status" value="1"/>
</dbReference>
<accession>A0AAD9W515</accession>
<name>A0AAD9W515_PHOAM</name>
<organism evidence="5 6">
    <name type="scientific">Phomopsis amygdali</name>
    <name type="common">Fusicoccum amygdali</name>
    <dbReference type="NCBI Taxonomy" id="1214568"/>
    <lineage>
        <taxon>Eukaryota</taxon>
        <taxon>Fungi</taxon>
        <taxon>Dikarya</taxon>
        <taxon>Ascomycota</taxon>
        <taxon>Pezizomycotina</taxon>
        <taxon>Sordariomycetes</taxon>
        <taxon>Sordariomycetidae</taxon>
        <taxon>Diaporthales</taxon>
        <taxon>Diaporthaceae</taxon>
        <taxon>Diaporthe</taxon>
    </lineage>
</organism>
<protein>
    <recommendedName>
        <fullName evidence="4">NmrA-like domain-containing protein</fullName>
    </recommendedName>
</protein>
<dbReference type="PANTHER" id="PTHR42748:SF30">
    <property type="entry name" value="NMRA-LIKE DOMAIN-CONTAINING PROTEIN"/>
    <property type="match status" value="1"/>
</dbReference>
<evidence type="ECO:0000313" key="6">
    <source>
        <dbReference type="Proteomes" id="UP001265746"/>
    </source>
</evidence>